<keyword evidence="3" id="KW-1185">Reference proteome</keyword>
<feature type="compositionally biased region" description="Basic and acidic residues" evidence="1">
    <location>
        <begin position="1"/>
        <end position="15"/>
    </location>
</feature>
<feature type="compositionally biased region" description="Basic residues" evidence="1">
    <location>
        <begin position="39"/>
        <end position="55"/>
    </location>
</feature>
<sequence length="93" mass="9817">SAKEQKSAKETKSGKEAPPASSKEQSKKSGGKATPARKTPAKKTPVKKSPAKKTPVKSGKSGEKGATNSVYITREMKDLKKTSSNNSSKVIKD</sequence>
<proteinExistence type="predicted"/>
<comment type="caution">
    <text evidence="2">The sequence shown here is derived from an EMBL/GenBank/DDBJ whole genome shotgun (WGS) entry which is preliminary data.</text>
</comment>
<protein>
    <recommendedName>
        <fullName evidence="4">Microtubule-associated protein 215</fullName>
    </recommendedName>
</protein>
<name>A0AAV5VF82_9BILA</name>
<reference evidence="2" key="1">
    <citation type="submission" date="2023-10" db="EMBL/GenBank/DDBJ databases">
        <title>Genome assembly of Pristionchus species.</title>
        <authorList>
            <person name="Yoshida K."/>
            <person name="Sommer R.J."/>
        </authorList>
    </citation>
    <scope>NUCLEOTIDE SEQUENCE</scope>
    <source>
        <strain evidence="2">RS5133</strain>
    </source>
</reference>
<evidence type="ECO:0000256" key="1">
    <source>
        <dbReference type="SAM" id="MobiDB-lite"/>
    </source>
</evidence>
<feature type="compositionally biased region" description="Polar residues" evidence="1">
    <location>
        <begin position="82"/>
        <end position="93"/>
    </location>
</feature>
<evidence type="ECO:0000313" key="2">
    <source>
        <dbReference type="EMBL" id="GMT16888.1"/>
    </source>
</evidence>
<organism evidence="2 3">
    <name type="scientific">Pristionchus fissidentatus</name>
    <dbReference type="NCBI Taxonomy" id="1538716"/>
    <lineage>
        <taxon>Eukaryota</taxon>
        <taxon>Metazoa</taxon>
        <taxon>Ecdysozoa</taxon>
        <taxon>Nematoda</taxon>
        <taxon>Chromadorea</taxon>
        <taxon>Rhabditida</taxon>
        <taxon>Rhabditina</taxon>
        <taxon>Diplogasteromorpha</taxon>
        <taxon>Diplogasteroidea</taxon>
        <taxon>Neodiplogasteridae</taxon>
        <taxon>Pristionchus</taxon>
    </lineage>
</organism>
<dbReference type="EMBL" id="BTSY01000002">
    <property type="protein sequence ID" value="GMT16888.1"/>
    <property type="molecule type" value="Genomic_DNA"/>
</dbReference>
<feature type="region of interest" description="Disordered" evidence="1">
    <location>
        <begin position="1"/>
        <end position="93"/>
    </location>
</feature>
<dbReference type="AlphaFoldDB" id="A0AAV5VF82"/>
<accession>A0AAV5VF82</accession>
<feature type="non-terminal residue" evidence="2">
    <location>
        <position position="1"/>
    </location>
</feature>
<evidence type="ECO:0008006" key="4">
    <source>
        <dbReference type="Google" id="ProtNLM"/>
    </source>
</evidence>
<dbReference type="Proteomes" id="UP001432322">
    <property type="component" value="Unassembled WGS sequence"/>
</dbReference>
<evidence type="ECO:0000313" key="3">
    <source>
        <dbReference type="Proteomes" id="UP001432322"/>
    </source>
</evidence>
<gene>
    <name evidence="2" type="ORF">PFISCL1PPCAC_8185</name>
</gene>